<evidence type="ECO:0000256" key="12">
    <source>
        <dbReference type="RuleBase" id="RU003465"/>
    </source>
</evidence>
<dbReference type="PROSITE" id="PS01032">
    <property type="entry name" value="PPM_1"/>
    <property type="match status" value="1"/>
</dbReference>
<evidence type="ECO:0000256" key="13">
    <source>
        <dbReference type="SAM" id="MobiDB-lite"/>
    </source>
</evidence>
<evidence type="ECO:0000313" key="15">
    <source>
        <dbReference type="EnsemblPlants" id="KQL00183"/>
    </source>
</evidence>
<keyword evidence="9" id="KW-0464">Manganese</keyword>
<keyword evidence="6 12" id="KW-0378">Hydrolase</keyword>
<comment type="catalytic activity">
    <reaction evidence="11">
        <text>O-phospho-L-threonyl-[protein] + H2O = L-threonyl-[protein] + phosphate</text>
        <dbReference type="Rhea" id="RHEA:47004"/>
        <dbReference type="Rhea" id="RHEA-COMP:11060"/>
        <dbReference type="Rhea" id="RHEA-COMP:11605"/>
        <dbReference type="ChEBI" id="CHEBI:15377"/>
        <dbReference type="ChEBI" id="CHEBI:30013"/>
        <dbReference type="ChEBI" id="CHEBI:43474"/>
        <dbReference type="ChEBI" id="CHEBI:61977"/>
        <dbReference type="EC" id="3.1.3.16"/>
    </reaction>
</comment>
<feature type="compositionally biased region" description="Low complexity" evidence="13">
    <location>
        <begin position="79"/>
        <end position="91"/>
    </location>
</feature>
<dbReference type="InterPro" id="IPR015655">
    <property type="entry name" value="PP2C"/>
</dbReference>
<dbReference type="EMBL" id="AGNK02003482">
    <property type="status" value="NOT_ANNOTATED_CDS"/>
    <property type="molecule type" value="Genomic_DNA"/>
</dbReference>
<feature type="domain" description="PPM-type phosphatase" evidence="14">
    <location>
        <begin position="108"/>
        <end position="482"/>
    </location>
</feature>
<dbReference type="InterPro" id="IPR036457">
    <property type="entry name" value="PPM-type-like_dom_sf"/>
</dbReference>
<keyword evidence="7" id="KW-0460">Magnesium</keyword>
<evidence type="ECO:0000256" key="11">
    <source>
        <dbReference type="ARBA" id="ARBA00048336"/>
    </source>
</evidence>
<evidence type="ECO:0000256" key="7">
    <source>
        <dbReference type="ARBA" id="ARBA00022842"/>
    </source>
</evidence>
<evidence type="ECO:0000313" key="16">
    <source>
        <dbReference type="Proteomes" id="UP000004995"/>
    </source>
</evidence>
<dbReference type="Pfam" id="PF00481">
    <property type="entry name" value="PP2C"/>
    <property type="match status" value="3"/>
</dbReference>
<dbReference type="EnsemblPlants" id="KQL00183">
    <property type="protein sequence ID" value="KQL00183"/>
    <property type="gene ID" value="SETIT_013648mg"/>
</dbReference>
<accession>K3YHD0</accession>
<dbReference type="FunCoup" id="K3YHD0">
    <property type="interactions" value="54"/>
</dbReference>
<feature type="region of interest" description="Disordered" evidence="13">
    <location>
        <begin position="428"/>
        <end position="450"/>
    </location>
</feature>
<evidence type="ECO:0000256" key="10">
    <source>
        <dbReference type="ARBA" id="ARBA00047761"/>
    </source>
</evidence>
<dbReference type="GO" id="GO:1902531">
    <property type="term" value="P:regulation of intracellular signal transduction"/>
    <property type="evidence" value="ECO:0000318"/>
    <property type="project" value="GO_Central"/>
</dbReference>
<dbReference type="PROSITE" id="PS51746">
    <property type="entry name" value="PPM_2"/>
    <property type="match status" value="1"/>
</dbReference>
<evidence type="ECO:0000256" key="4">
    <source>
        <dbReference type="ARBA" id="ARBA00013081"/>
    </source>
</evidence>
<comment type="cofactor">
    <cofactor evidence="2">
        <name>Mg(2+)</name>
        <dbReference type="ChEBI" id="CHEBI:18420"/>
    </cofactor>
</comment>
<feature type="region of interest" description="Disordered" evidence="13">
    <location>
        <begin position="177"/>
        <end position="210"/>
    </location>
</feature>
<feature type="compositionally biased region" description="Low complexity" evidence="13">
    <location>
        <begin position="177"/>
        <end position="198"/>
    </location>
</feature>
<dbReference type="GO" id="GO:0004722">
    <property type="term" value="F:protein serine/threonine phosphatase activity"/>
    <property type="evidence" value="ECO:0000318"/>
    <property type="project" value="GO_Central"/>
</dbReference>
<feature type="compositionally biased region" description="Acidic residues" evidence="13">
    <location>
        <begin position="58"/>
        <end position="78"/>
    </location>
</feature>
<dbReference type="Gramene" id="KQL00183">
    <property type="protein sequence ID" value="KQL00183"/>
    <property type="gene ID" value="SETIT_013648mg"/>
</dbReference>
<dbReference type="HOGENOM" id="CLU_013173_20_0_1"/>
<feature type="region of interest" description="Disordered" evidence="13">
    <location>
        <begin position="1"/>
        <end position="102"/>
    </location>
</feature>
<dbReference type="STRING" id="4555.K3YHD0"/>
<dbReference type="SUPFAM" id="SSF81606">
    <property type="entry name" value="PP2C-like"/>
    <property type="match status" value="1"/>
</dbReference>
<evidence type="ECO:0000256" key="6">
    <source>
        <dbReference type="ARBA" id="ARBA00022801"/>
    </source>
</evidence>
<keyword evidence="5" id="KW-0479">Metal-binding</keyword>
<organism evidence="15 16">
    <name type="scientific">Setaria italica</name>
    <name type="common">Foxtail millet</name>
    <name type="synonym">Panicum italicum</name>
    <dbReference type="NCBI Taxonomy" id="4555"/>
    <lineage>
        <taxon>Eukaryota</taxon>
        <taxon>Viridiplantae</taxon>
        <taxon>Streptophyta</taxon>
        <taxon>Embryophyta</taxon>
        <taxon>Tracheophyta</taxon>
        <taxon>Spermatophyta</taxon>
        <taxon>Magnoliopsida</taxon>
        <taxon>Liliopsida</taxon>
        <taxon>Poales</taxon>
        <taxon>Poaceae</taxon>
        <taxon>PACMAD clade</taxon>
        <taxon>Panicoideae</taxon>
        <taxon>Panicodae</taxon>
        <taxon>Paniceae</taxon>
        <taxon>Cenchrinae</taxon>
        <taxon>Setaria</taxon>
    </lineage>
</organism>
<comment type="catalytic activity">
    <reaction evidence="10">
        <text>O-phospho-L-seryl-[protein] + H2O = L-seryl-[protein] + phosphate</text>
        <dbReference type="Rhea" id="RHEA:20629"/>
        <dbReference type="Rhea" id="RHEA-COMP:9863"/>
        <dbReference type="Rhea" id="RHEA-COMP:11604"/>
        <dbReference type="ChEBI" id="CHEBI:15377"/>
        <dbReference type="ChEBI" id="CHEBI:29999"/>
        <dbReference type="ChEBI" id="CHEBI:43474"/>
        <dbReference type="ChEBI" id="CHEBI:83421"/>
        <dbReference type="EC" id="3.1.3.16"/>
    </reaction>
</comment>
<dbReference type="PANTHER" id="PTHR47992">
    <property type="entry name" value="PROTEIN PHOSPHATASE"/>
    <property type="match status" value="1"/>
</dbReference>
<evidence type="ECO:0000256" key="3">
    <source>
        <dbReference type="ARBA" id="ARBA00006702"/>
    </source>
</evidence>
<dbReference type="InterPro" id="IPR001932">
    <property type="entry name" value="PPM-type_phosphatase-like_dom"/>
</dbReference>
<dbReference type="InParanoid" id="K3YHD0"/>
<protein>
    <recommendedName>
        <fullName evidence="4">protein-serine/threonine phosphatase</fullName>
        <ecNumber evidence="4">3.1.3.16</ecNumber>
    </recommendedName>
</protein>
<evidence type="ECO:0000256" key="5">
    <source>
        <dbReference type="ARBA" id="ARBA00022723"/>
    </source>
</evidence>
<dbReference type="EC" id="3.1.3.16" evidence="4"/>
<evidence type="ECO:0000256" key="8">
    <source>
        <dbReference type="ARBA" id="ARBA00022912"/>
    </source>
</evidence>
<dbReference type="eggNOG" id="KOG0698">
    <property type="taxonomic scope" value="Eukaryota"/>
</dbReference>
<dbReference type="Gene3D" id="3.60.40.10">
    <property type="entry name" value="PPM-type phosphatase domain"/>
    <property type="match status" value="1"/>
</dbReference>
<comment type="similarity">
    <text evidence="3 12">Belongs to the PP2C family.</text>
</comment>
<evidence type="ECO:0000259" key="14">
    <source>
        <dbReference type="PROSITE" id="PS51746"/>
    </source>
</evidence>
<dbReference type="Proteomes" id="UP000004995">
    <property type="component" value="Unassembled WGS sequence"/>
</dbReference>
<dbReference type="AlphaFoldDB" id="K3YHD0"/>
<evidence type="ECO:0000256" key="2">
    <source>
        <dbReference type="ARBA" id="ARBA00001946"/>
    </source>
</evidence>
<keyword evidence="8 12" id="KW-0904">Protein phosphatase</keyword>
<dbReference type="GO" id="GO:0046872">
    <property type="term" value="F:metal ion binding"/>
    <property type="evidence" value="ECO:0007669"/>
    <property type="project" value="UniProtKB-KW"/>
</dbReference>
<name>K3YHD0_SETIT</name>
<evidence type="ECO:0000256" key="9">
    <source>
        <dbReference type="ARBA" id="ARBA00023211"/>
    </source>
</evidence>
<dbReference type="CDD" id="cd00143">
    <property type="entry name" value="PP2Cc"/>
    <property type="match status" value="1"/>
</dbReference>
<reference evidence="15" key="2">
    <citation type="submission" date="2018-08" db="UniProtKB">
        <authorList>
            <consortium name="EnsemblPlants"/>
        </authorList>
    </citation>
    <scope>IDENTIFICATION</scope>
    <source>
        <strain evidence="15">Yugu1</strain>
    </source>
</reference>
<comment type="cofactor">
    <cofactor evidence="1">
        <name>Mn(2+)</name>
        <dbReference type="ChEBI" id="CHEBI:29035"/>
    </cofactor>
</comment>
<reference evidence="16" key="1">
    <citation type="journal article" date="2012" name="Nat. Biotechnol.">
        <title>Reference genome sequence of the model plant Setaria.</title>
        <authorList>
            <person name="Bennetzen J.L."/>
            <person name="Schmutz J."/>
            <person name="Wang H."/>
            <person name="Percifield R."/>
            <person name="Hawkins J."/>
            <person name="Pontaroli A.C."/>
            <person name="Estep M."/>
            <person name="Feng L."/>
            <person name="Vaughn J.N."/>
            <person name="Grimwood J."/>
            <person name="Jenkins J."/>
            <person name="Barry K."/>
            <person name="Lindquist E."/>
            <person name="Hellsten U."/>
            <person name="Deshpande S."/>
            <person name="Wang X."/>
            <person name="Wu X."/>
            <person name="Mitros T."/>
            <person name="Triplett J."/>
            <person name="Yang X."/>
            <person name="Ye C.Y."/>
            <person name="Mauro-Herrera M."/>
            <person name="Wang L."/>
            <person name="Li P."/>
            <person name="Sharma M."/>
            <person name="Sharma R."/>
            <person name="Ronald P.C."/>
            <person name="Panaud O."/>
            <person name="Kellogg E.A."/>
            <person name="Brutnell T.P."/>
            <person name="Doust A.N."/>
            <person name="Tuskan G.A."/>
            <person name="Rokhsar D."/>
            <person name="Devos K.M."/>
        </authorList>
    </citation>
    <scope>NUCLEOTIDE SEQUENCE [LARGE SCALE GENOMIC DNA]</scope>
    <source>
        <strain evidence="16">cv. Yugu1</strain>
    </source>
</reference>
<proteinExistence type="inferred from homology"/>
<sequence>MASAGVNMPGGDGNPGAASSSSTTECRLRRRRRLAPPRATVAAGGPSEEKRIRPSSASEEEEGQEGEADAVLKEEEEGGTQQQQLPLSAAGPQPPPSPGAAARAWPVAFGWLSVAGRSREMEDAVSLRPGFCTWIDGSPMHFFGVFDGHGGSHVSTLCRDRMHEFLAEELAAEGAALQKQQQQQQATEGEAGTTTSAQPQVVEDEKEEEEERAWRAALDRTFRRVDALASLACACGRIVRPPCRCLLSCNSDIVGSTAVVAVLVRGCVVVANCGDSRAVLCRGPAGAPPVPLSRDHKRQSLIPVARGTRVGIGGGTWGDGSGGRGGRRRHLPASCWLAAPDRPDELARIEAAGGRVIYINGHRVRGILAMSRALGDRMLRPEVIAEPEITVTDRTPQDQCLILASDGMWDVISNEIACSVARQCLEDGNPSPADDEPAAGGGEGAAAGPEQEARCSRAASLLVRLALGRTTWDNVSVVVIDLKQRE</sequence>
<dbReference type="SMART" id="SM00332">
    <property type="entry name" value="PP2Cc"/>
    <property type="match status" value="1"/>
</dbReference>
<keyword evidence="16" id="KW-1185">Reference proteome</keyword>
<evidence type="ECO:0000256" key="1">
    <source>
        <dbReference type="ARBA" id="ARBA00001936"/>
    </source>
</evidence>
<dbReference type="OMA" id="EPRCLRA"/>
<dbReference type="InterPro" id="IPR000222">
    <property type="entry name" value="PP2C_BS"/>
</dbReference>